<dbReference type="GO" id="GO:0006813">
    <property type="term" value="P:potassium ion transport"/>
    <property type="evidence" value="ECO:0007669"/>
    <property type="project" value="TreeGrafter"/>
</dbReference>
<name>A0AAN8UFL3_9MAGN</name>
<dbReference type="Pfam" id="PF10173">
    <property type="entry name" value="Mit_KHE1"/>
    <property type="match status" value="1"/>
</dbReference>
<keyword evidence="2" id="KW-1185">Reference proteome</keyword>
<dbReference type="InterPro" id="IPR018786">
    <property type="entry name" value="Mit_KHE1"/>
</dbReference>
<dbReference type="EMBL" id="JBAMMX010000025">
    <property type="protein sequence ID" value="KAK6914615.1"/>
    <property type="molecule type" value="Genomic_DNA"/>
</dbReference>
<evidence type="ECO:0000313" key="2">
    <source>
        <dbReference type="Proteomes" id="UP001370490"/>
    </source>
</evidence>
<dbReference type="AlphaFoldDB" id="A0AAN8UFL3"/>
<dbReference type="GO" id="GO:0005743">
    <property type="term" value="C:mitochondrial inner membrane"/>
    <property type="evidence" value="ECO:0007669"/>
    <property type="project" value="TreeGrafter"/>
</dbReference>
<dbReference type="PANTHER" id="PTHR28062:SF1">
    <property type="entry name" value="TRANSMEMBRANE PROTEIN"/>
    <property type="match status" value="1"/>
</dbReference>
<dbReference type="Proteomes" id="UP001370490">
    <property type="component" value="Unassembled WGS sequence"/>
</dbReference>
<comment type="caution">
    <text evidence="1">The sequence shown here is derived from an EMBL/GenBank/DDBJ whole genome shotgun (WGS) entry which is preliminary data.</text>
</comment>
<dbReference type="GO" id="GO:1902600">
    <property type="term" value="P:proton transmembrane transport"/>
    <property type="evidence" value="ECO:0007669"/>
    <property type="project" value="TreeGrafter"/>
</dbReference>
<gene>
    <name evidence="1" type="ORF">RJ641_019732</name>
</gene>
<reference evidence="1 2" key="1">
    <citation type="submission" date="2023-12" db="EMBL/GenBank/DDBJ databases">
        <title>A high-quality genome assembly for Dillenia turbinata (Dilleniales).</title>
        <authorList>
            <person name="Chanderbali A."/>
        </authorList>
    </citation>
    <scope>NUCLEOTIDE SEQUENCE [LARGE SCALE GENOMIC DNA]</scope>
    <source>
        <strain evidence="1">LSX21</strain>
        <tissue evidence="1">Leaf</tissue>
    </source>
</reference>
<protein>
    <submittedName>
        <fullName evidence="1">Mitochondrial K+-H+ exchange-related</fullName>
    </submittedName>
</protein>
<accession>A0AAN8UFL3</accession>
<sequence>MKARLVVFPIRGRKWCFSRSGVGGALEADTSQLSQTPSTLKDLWNTLASNAQPFAANAELLVDFVTNKMNKAWVVLEKAPHGTLKNKIHGYFKCPTGAPAAKTCCYEQFNAIN</sequence>
<proteinExistence type="predicted"/>
<evidence type="ECO:0000313" key="1">
    <source>
        <dbReference type="EMBL" id="KAK6914615.1"/>
    </source>
</evidence>
<dbReference type="PANTHER" id="PTHR28062">
    <property type="entry name" value="K+-H+ EXCHANGE-LIKE PROTEIN"/>
    <property type="match status" value="1"/>
</dbReference>
<organism evidence="1 2">
    <name type="scientific">Dillenia turbinata</name>
    <dbReference type="NCBI Taxonomy" id="194707"/>
    <lineage>
        <taxon>Eukaryota</taxon>
        <taxon>Viridiplantae</taxon>
        <taxon>Streptophyta</taxon>
        <taxon>Embryophyta</taxon>
        <taxon>Tracheophyta</taxon>
        <taxon>Spermatophyta</taxon>
        <taxon>Magnoliopsida</taxon>
        <taxon>eudicotyledons</taxon>
        <taxon>Gunneridae</taxon>
        <taxon>Pentapetalae</taxon>
        <taxon>Dilleniales</taxon>
        <taxon>Dilleniaceae</taxon>
        <taxon>Dillenia</taxon>
    </lineage>
</organism>